<organism evidence="2 3">
    <name type="scientific">Panaeolus cyanescens</name>
    <dbReference type="NCBI Taxonomy" id="181874"/>
    <lineage>
        <taxon>Eukaryota</taxon>
        <taxon>Fungi</taxon>
        <taxon>Dikarya</taxon>
        <taxon>Basidiomycota</taxon>
        <taxon>Agaricomycotina</taxon>
        <taxon>Agaricomycetes</taxon>
        <taxon>Agaricomycetidae</taxon>
        <taxon>Agaricales</taxon>
        <taxon>Agaricineae</taxon>
        <taxon>Galeropsidaceae</taxon>
        <taxon>Panaeolus</taxon>
    </lineage>
</organism>
<feature type="compositionally biased region" description="Basic and acidic residues" evidence="1">
    <location>
        <begin position="21"/>
        <end position="38"/>
    </location>
</feature>
<dbReference type="Proteomes" id="UP000284842">
    <property type="component" value="Unassembled WGS sequence"/>
</dbReference>
<comment type="caution">
    <text evidence="2">The sequence shown here is derived from an EMBL/GenBank/DDBJ whole genome shotgun (WGS) entry which is preliminary data.</text>
</comment>
<evidence type="ECO:0000313" key="3">
    <source>
        <dbReference type="Proteomes" id="UP000284842"/>
    </source>
</evidence>
<dbReference type="InParanoid" id="A0A409Y8I4"/>
<protein>
    <submittedName>
        <fullName evidence="2">Uncharacterized protein</fullName>
    </submittedName>
</protein>
<dbReference type="OrthoDB" id="3853857at2759"/>
<dbReference type="AlphaFoldDB" id="A0A409Y8I4"/>
<reference evidence="2 3" key="1">
    <citation type="journal article" date="2018" name="Evol. Lett.">
        <title>Horizontal gene cluster transfer increased hallucinogenic mushroom diversity.</title>
        <authorList>
            <person name="Reynolds H.T."/>
            <person name="Vijayakumar V."/>
            <person name="Gluck-Thaler E."/>
            <person name="Korotkin H.B."/>
            <person name="Matheny P.B."/>
            <person name="Slot J.C."/>
        </authorList>
    </citation>
    <scope>NUCLEOTIDE SEQUENCE [LARGE SCALE GENOMIC DNA]</scope>
    <source>
        <strain evidence="2 3">2629</strain>
    </source>
</reference>
<feature type="compositionally biased region" description="Basic and acidic residues" evidence="1">
    <location>
        <begin position="102"/>
        <end position="166"/>
    </location>
</feature>
<evidence type="ECO:0000313" key="2">
    <source>
        <dbReference type="EMBL" id="PPQ99360.1"/>
    </source>
</evidence>
<sequence length="174" mass="19583">MAKVVEARRESSRAASTTKSKAVDAKAQEETKTADVKQESGPSEQLNYKKVHAYRIKPLKPKGHLAIDGEPFPFKEFTVEVHKEMGCFLSLYGCYEAPFGARNEKESKAKEKEKEVKKQNEGRKEKEGKKLKEKQEGKEKKENDLKDASKEPKDAKVETTEPKAAETVKQVPSS</sequence>
<feature type="compositionally biased region" description="Basic and acidic residues" evidence="1">
    <location>
        <begin position="1"/>
        <end position="12"/>
    </location>
</feature>
<evidence type="ECO:0000256" key="1">
    <source>
        <dbReference type="SAM" id="MobiDB-lite"/>
    </source>
</evidence>
<feature type="region of interest" description="Disordered" evidence="1">
    <location>
        <begin position="1"/>
        <end position="47"/>
    </location>
</feature>
<dbReference type="Gene3D" id="2.60.200.40">
    <property type="match status" value="1"/>
</dbReference>
<proteinExistence type="predicted"/>
<name>A0A409Y8I4_9AGAR</name>
<gene>
    <name evidence="2" type="ORF">CVT24_009225</name>
</gene>
<dbReference type="STRING" id="181874.A0A409Y8I4"/>
<keyword evidence="3" id="KW-1185">Reference proteome</keyword>
<feature type="region of interest" description="Disordered" evidence="1">
    <location>
        <begin position="102"/>
        <end position="174"/>
    </location>
</feature>
<accession>A0A409Y8I4</accession>
<dbReference type="EMBL" id="NHTK01001361">
    <property type="protein sequence ID" value="PPQ99360.1"/>
    <property type="molecule type" value="Genomic_DNA"/>
</dbReference>